<dbReference type="InterPro" id="IPR001387">
    <property type="entry name" value="Cro/C1-type_HTH"/>
</dbReference>
<dbReference type="EMBL" id="DTHO01000056">
    <property type="protein sequence ID" value="HGG99807.1"/>
    <property type="molecule type" value="Genomic_DNA"/>
</dbReference>
<dbReference type="Gene3D" id="1.10.260.40">
    <property type="entry name" value="lambda repressor-like DNA-binding domains"/>
    <property type="match status" value="1"/>
</dbReference>
<name>A0A7C4EMS4_9BACT</name>
<organism evidence="1">
    <name type="scientific">Thermodesulfovibrio aggregans</name>
    <dbReference type="NCBI Taxonomy" id="86166"/>
    <lineage>
        <taxon>Bacteria</taxon>
        <taxon>Pseudomonadati</taxon>
        <taxon>Nitrospirota</taxon>
        <taxon>Thermodesulfovibrionia</taxon>
        <taxon>Thermodesulfovibrionales</taxon>
        <taxon>Thermodesulfovibrionaceae</taxon>
        <taxon>Thermodesulfovibrio</taxon>
    </lineage>
</organism>
<accession>A0A7C4EMS4</accession>
<dbReference type="CDD" id="cd00093">
    <property type="entry name" value="HTH_XRE"/>
    <property type="match status" value="1"/>
</dbReference>
<reference evidence="1" key="1">
    <citation type="journal article" date="2020" name="mSystems">
        <title>Genome- and Community-Level Interaction Insights into Carbon Utilization and Element Cycling Functions of Hydrothermarchaeota in Hydrothermal Sediment.</title>
        <authorList>
            <person name="Zhou Z."/>
            <person name="Liu Y."/>
            <person name="Xu W."/>
            <person name="Pan J."/>
            <person name="Luo Z.H."/>
            <person name="Li M."/>
        </authorList>
    </citation>
    <scope>NUCLEOTIDE SEQUENCE [LARGE SCALE GENOMIC DNA]</scope>
    <source>
        <strain evidence="1">SpSt-788</strain>
    </source>
</reference>
<dbReference type="InterPro" id="IPR010982">
    <property type="entry name" value="Lambda_DNA-bd_dom_sf"/>
</dbReference>
<dbReference type="GO" id="GO:0003677">
    <property type="term" value="F:DNA binding"/>
    <property type="evidence" value="ECO:0007669"/>
    <property type="project" value="InterPro"/>
</dbReference>
<comment type="caution">
    <text evidence="1">The sequence shown here is derived from an EMBL/GenBank/DDBJ whole genome shotgun (WGS) entry which is preliminary data.</text>
</comment>
<evidence type="ECO:0000313" key="1">
    <source>
        <dbReference type="EMBL" id="HGG99807.1"/>
    </source>
</evidence>
<dbReference type="AlphaFoldDB" id="A0A7C4EMS4"/>
<gene>
    <name evidence="1" type="ORF">ENV75_05100</name>
</gene>
<sequence>MLEILQKQIKEKGLEQVAKELGISKTTVYLVLQGKYKGSVKNIEEKVKKIYGSNGIQCPVLGEISPAQCAEIYRQAEFVGKYVSNPEKLRLYRECRRCKIRA</sequence>
<protein>
    <submittedName>
        <fullName evidence="1">Uncharacterized protein</fullName>
    </submittedName>
</protein>
<proteinExistence type="predicted"/>